<sequence length="151" mass="15660">MSLDRQIVRHMAAMILAIIAYVAPSAVQAHGGHEHHGHHVAAAQPKTVPVMVKAVPTPAKPTARSEAATWSKVALPAVELARIEPASDDCCRPGCGTRCCGTMTCCATGVLSGPYALSPSLFQTVTLIPRDVAGRSGPGPEALPKPPRTLA</sequence>
<protein>
    <recommendedName>
        <fullName evidence="5">CopL family metal-binding regulatory protein</fullName>
    </recommendedName>
</protein>
<feature type="chain" id="PRO_5043349298" description="CopL family metal-binding regulatory protein" evidence="2">
    <location>
        <begin position="30"/>
        <end position="151"/>
    </location>
</feature>
<accession>A0AAV4ZHP0</accession>
<evidence type="ECO:0000256" key="2">
    <source>
        <dbReference type="SAM" id="SignalP"/>
    </source>
</evidence>
<reference evidence="3" key="2">
    <citation type="submission" date="2021-08" db="EMBL/GenBank/DDBJ databases">
        <authorList>
            <person name="Tani A."/>
            <person name="Ola A."/>
            <person name="Ogura Y."/>
            <person name="Katsura K."/>
            <person name="Hayashi T."/>
        </authorList>
    </citation>
    <scope>NUCLEOTIDE SEQUENCE</scope>
    <source>
        <strain evidence="3">DSM 16372</strain>
    </source>
</reference>
<keyword evidence="4" id="KW-1185">Reference proteome</keyword>
<dbReference type="RefSeq" id="WP_238229893.1">
    <property type="nucleotide sequence ID" value="NZ_BPQO01000005.1"/>
</dbReference>
<evidence type="ECO:0000256" key="1">
    <source>
        <dbReference type="SAM" id="MobiDB-lite"/>
    </source>
</evidence>
<evidence type="ECO:0000313" key="4">
    <source>
        <dbReference type="Proteomes" id="UP001055247"/>
    </source>
</evidence>
<feature type="compositionally biased region" description="Pro residues" evidence="1">
    <location>
        <begin position="141"/>
        <end position="151"/>
    </location>
</feature>
<gene>
    <name evidence="3" type="ORF">BHAOGJBA_1471</name>
</gene>
<dbReference type="EMBL" id="BPQO01000005">
    <property type="protein sequence ID" value="GJD87964.1"/>
    <property type="molecule type" value="Genomic_DNA"/>
</dbReference>
<organism evidence="3 4">
    <name type="scientific">Methylobacterium hispanicum</name>
    <dbReference type="NCBI Taxonomy" id="270350"/>
    <lineage>
        <taxon>Bacteria</taxon>
        <taxon>Pseudomonadati</taxon>
        <taxon>Pseudomonadota</taxon>
        <taxon>Alphaproteobacteria</taxon>
        <taxon>Hyphomicrobiales</taxon>
        <taxon>Methylobacteriaceae</taxon>
        <taxon>Methylobacterium</taxon>
    </lineage>
</organism>
<comment type="caution">
    <text evidence="3">The sequence shown here is derived from an EMBL/GenBank/DDBJ whole genome shotgun (WGS) entry which is preliminary data.</text>
</comment>
<dbReference type="AlphaFoldDB" id="A0AAV4ZHP0"/>
<feature type="region of interest" description="Disordered" evidence="1">
    <location>
        <begin position="132"/>
        <end position="151"/>
    </location>
</feature>
<reference evidence="3" key="1">
    <citation type="journal article" date="2016" name="Front. Microbiol.">
        <title>Genome Sequence of the Piezophilic, Mesophilic Sulfate-Reducing Bacterium Desulfovibrio indicus J2T.</title>
        <authorList>
            <person name="Cao J."/>
            <person name="Maignien L."/>
            <person name="Shao Z."/>
            <person name="Alain K."/>
            <person name="Jebbar M."/>
        </authorList>
    </citation>
    <scope>NUCLEOTIDE SEQUENCE</scope>
    <source>
        <strain evidence="3">DSM 16372</strain>
    </source>
</reference>
<name>A0AAV4ZHP0_9HYPH</name>
<dbReference type="Proteomes" id="UP001055247">
    <property type="component" value="Unassembled WGS sequence"/>
</dbReference>
<evidence type="ECO:0008006" key="5">
    <source>
        <dbReference type="Google" id="ProtNLM"/>
    </source>
</evidence>
<keyword evidence="2" id="KW-0732">Signal</keyword>
<proteinExistence type="predicted"/>
<feature type="signal peptide" evidence="2">
    <location>
        <begin position="1"/>
        <end position="29"/>
    </location>
</feature>
<evidence type="ECO:0000313" key="3">
    <source>
        <dbReference type="EMBL" id="GJD87964.1"/>
    </source>
</evidence>